<feature type="binding site" evidence="2">
    <location>
        <begin position="65"/>
        <end position="67"/>
    </location>
    <ligand>
        <name>L-histidine</name>
        <dbReference type="ChEBI" id="CHEBI:57595"/>
    </ligand>
</feature>
<dbReference type="InterPro" id="IPR045864">
    <property type="entry name" value="aa-tRNA-synth_II/BPL/LPL"/>
</dbReference>
<dbReference type="Proteomes" id="UP000823913">
    <property type="component" value="Unassembled WGS sequence"/>
</dbReference>
<evidence type="ECO:0000259" key="3">
    <source>
        <dbReference type="Pfam" id="PF13393"/>
    </source>
</evidence>
<name>A0A9D1E700_9FIRM</name>
<feature type="binding site" evidence="2">
    <location>
        <position position="108"/>
    </location>
    <ligand>
        <name>L-histidine</name>
        <dbReference type="ChEBI" id="CHEBI:57595"/>
    </ligand>
</feature>
<feature type="binding site" evidence="2">
    <location>
        <begin position="253"/>
        <end position="254"/>
    </location>
    <ligand>
        <name>L-histidine</name>
        <dbReference type="ChEBI" id="CHEBI:57595"/>
    </ligand>
</feature>
<dbReference type="Pfam" id="PF13393">
    <property type="entry name" value="tRNA-synt_His"/>
    <property type="match status" value="1"/>
</dbReference>
<dbReference type="PANTHER" id="PTHR43707:SF6">
    <property type="entry name" value="ATP PHOSPHORIBOSYLTRANSFERASE REGULATORY SUBUNIT"/>
    <property type="match status" value="1"/>
</dbReference>
<dbReference type="GO" id="GO:0000105">
    <property type="term" value="P:L-histidine biosynthetic process"/>
    <property type="evidence" value="ECO:0007669"/>
    <property type="project" value="UniProtKB-KW"/>
</dbReference>
<dbReference type="Gene3D" id="3.30.930.10">
    <property type="entry name" value="Bira Bifunctional Protein, Domain 2"/>
    <property type="match status" value="1"/>
</dbReference>
<dbReference type="InterPro" id="IPR004516">
    <property type="entry name" value="HisRS/HisZ"/>
</dbReference>
<feature type="domain" description="Class II Histidinyl-tRNA synthetase (HisRS)-like catalytic core" evidence="3">
    <location>
        <begin position="10"/>
        <end position="298"/>
    </location>
</feature>
<comment type="caution">
    <text evidence="4">The sequence shown here is derived from an EMBL/GenBank/DDBJ whole genome shotgun (WGS) entry which is preliminary data.</text>
</comment>
<evidence type="ECO:0000313" key="4">
    <source>
        <dbReference type="EMBL" id="HIR67496.1"/>
    </source>
</evidence>
<evidence type="ECO:0000256" key="2">
    <source>
        <dbReference type="PIRSR" id="PIRSR001549-1"/>
    </source>
</evidence>
<dbReference type="PIRSF" id="PIRSF001549">
    <property type="entry name" value="His-tRNA_synth"/>
    <property type="match status" value="1"/>
</dbReference>
<dbReference type="GO" id="GO:0005737">
    <property type="term" value="C:cytoplasm"/>
    <property type="evidence" value="ECO:0007669"/>
    <property type="project" value="InterPro"/>
</dbReference>
<dbReference type="AlphaFoldDB" id="A0A9D1E700"/>
<reference evidence="4" key="2">
    <citation type="journal article" date="2021" name="PeerJ">
        <title>Extensive microbial diversity within the chicken gut microbiome revealed by metagenomics and culture.</title>
        <authorList>
            <person name="Gilroy R."/>
            <person name="Ravi A."/>
            <person name="Getino M."/>
            <person name="Pursley I."/>
            <person name="Horton D.L."/>
            <person name="Alikhan N.F."/>
            <person name="Baker D."/>
            <person name="Gharbi K."/>
            <person name="Hall N."/>
            <person name="Watson M."/>
            <person name="Adriaenssens E.M."/>
            <person name="Foster-Nyarko E."/>
            <person name="Jarju S."/>
            <person name="Secka A."/>
            <person name="Antonio M."/>
            <person name="Oren A."/>
            <person name="Chaudhuri R.R."/>
            <person name="La Ragione R."/>
            <person name="Hildebrand F."/>
            <person name="Pallen M.J."/>
        </authorList>
    </citation>
    <scope>NUCLEOTIDE SEQUENCE</scope>
    <source>
        <strain evidence="4">ChiW16-3235</strain>
    </source>
</reference>
<dbReference type="GO" id="GO:0004821">
    <property type="term" value="F:histidine-tRNA ligase activity"/>
    <property type="evidence" value="ECO:0007669"/>
    <property type="project" value="TreeGrafter"/>
</dbReference>
<dbReference type="EMBL" id="DVHK01000113">
    <property type="protein sequence ID" value="HIR67496.1"/>
    <property type="molecule type" value="Genomic_DNA"/>
</dbReference>
<evidence type="ECO:0000256" key="1">
    <source>
        <dbReference type="ARBA" id="ARBA00023102"/>
    </source>
</evidence>
<dbReference type="GO" id="GO:0140096">
    <property type="term" value="F:catalytic activity, acting on a protein"/>
    <property type="evidence" value="ECO:0007669"/>
    <property type="project" value="UniProtKB-ARBA"/>
</dbReference>
<proteinExistence type="predicted"/>
<dbReference type="GO" id="GO:0006427">
    <property type="term" value="P:histidyl-tRNA aminoacylation"/>
    <property type="evidence" value="ECO:0007669"/>
    <property type="project" value="TreeGrafter"/>
</dbReference>
<reference evidence="4" key="1">
    <citation type="submission" date="2020-10" db="EMBL/GenBank/DDBJ databases">
        <authorList>
            <person name="Gilroy R."/>
        </authorList>
    </citation>
    <scope>NUCLEOTIDE SEQUENCE</scope>
    <source>
        <strain evidence="4">ChiW16-3235</strain>
    </source>
</reference>
<dbReference type="GO" id="GO:0016757">
    <property type="term" value="F:glycosyltransferase activity"/>
    <property type="evidence" value="ECO:0007669"/>
    <property type="project" value="UniProtKB-KW"/>
</dbReference>
<feature type="binding site" evidence="2">
    <location>
        <position position="91"/>
    </location>
    <ligand>
        <name>L-histidine</name>
        <dbReference type="ChEBI" id="CHEBI:57595"/>
    </ligand>
</feature>
<dbReference type="InterPro" id="IPR041715">
    <property type="entry name" value="HisRS-like_core"/>
</dbReference>
<feature type="binding site" evidence="2">
    <location>
        <position position="104"/>
    </location>
    <ligand>
        <name>L-histidine</name>
        <dbReference type="ChEBI" id="CHEBI:57595"/>
    </ligand>
</feature>
<organism evidence="4 5">
    <name type="scientific">Candidatus Coproplasma avicola</name>
    <dbReference type="NCBI Taxonomy" id="2840744"/>
    <lineage>
        <taxon>Bacteria</taxon>
        <taxon>Bacillati</taxon>
        <taxon>Bacillota</taxon>
        <taxon>Clostridia</taxon>
        <taxon>Eubacteriales</taxon>
        <taxon>Candidatus Coproplasma</taxon>
    </lineage>
</organism>
<gene>
    <name evidence="4" type="ORF">IAB94_05575</name>
</gene>
<keyword evidence="4" id="KW-0808">Transferase</keyword>
<sequence length="362" mass="40034">MKCFKGEDGVLSELATLYERRGYRRYKPGFYEDYSLYLENIDFLISKNVITFSGAEGRLLALRPDVTLSVINHSREDEGTQKLFYSEKVYRRADGGGEFREINQTGVEVIGEIDAACQAEVGCLVCDTLATVSNDYIVDLSHMGYTEGLMSRFNIPAVERDHAYACLHSKNVHDFSVLAHRCSLDDSTIKLFSQVASIGGNAQSAITLAKECASNAQMVKAAEELEKLIATLTELGYGDKISVNFSIEGNADYYNGIVFNGYLNGVPRRVLSGGRYDKLLLKLGKKGGAIGFALYLGELERYFKADGNFVDAIIIYDDKSQLTALKESEKLLKKGKSVRISCEVPQGLRFGTTIDLTEGKND</sequence>
<keyword evidence="1" id="KW-0028">Amino-acid biosynthesis</keyword>
<protein>
    <submittedName>
        <fullName evidence="4">ATP phosphoribosyltransferase regulatory subunit</fullName>
    </submittedName>
</protein>
<dbReference type="PANTHER" id="PTHR43707">
    <property type="entry name" value="HISTIDYL-TRNA SYNTHETASE"/>
    <property type="match status" value="1"/>
</dbReference>
<keyword evidence="1" id="KW-0368">Histidine biosynthesis</keyword>
<keyword evidence="4" id="KW-0328">Glycosyltransferase</keyword>
<dbReference type="SUPFAM" id="SSF55681">
    <property type="entry name" value="Class II aaRS and biotin synthetases"/>
    <property type="match status" value="1"/>
</dbReference>
<evidence type="ECO:0000313" key="5">
    <source>
        <dbReference type="Proteomes" id="UP000823913"/>
    </source>
</evidence>
<accession>A0A9D1E700</accession>